<evidence type="ECO:0000256" key="1">
    <source>
        <dbReference type="ARBA" id="ARBA00023125"/>
    </source>
</evidence>
<feature type="compositionally biased region" description="Polar residues" evidence="3">
    <location>
        <begin position="377"/>
        <end position="396"/>
    </location>
</feature>
<dbReference type="GO" id="GO:0003691">
    <property type="term" value="F:double-stranded telomeric DNA binding"/>
    <property type="evidence" value="ECO:0007669"/>
    <property type="project" value="TreeGrafter"/>
</dbReference>
<dbReference type="InterPro" id="IPR052833">
    <property type="entry name" value="Telomeric_DNA-bd_trans-reg"/>
</dbReference>
<dbReference type="Proteomes" id="UP000054266">
    <property type="component" value="Unassembled WGS sequence"/>
</dbReference>
<feature type="domain" description="Telomere repeat-binding factor dimerisation" evidence="4">
    <location>
        <begin position="159"/>
        <end position="374"/>
    </location>
</feature>
<feature type="compositionally biased region" description="Low complexity" evidence="3">
    <location>
        <begin position="401"/>
        <end position="411"/>
    </location>
</feature>
<feature type="compositionally biased region" description="Polar residues" evidence="3">
    <location>
        <begin position="559"/>
        <end position="570"/>
    </location>
</feature>
<protein>
    <recommendedName>
        <fullName evidence="4">Telomere repeat-binding factor dimerisation domain-containing protein</fullName>
    </recommendedName>
</protein>
<gene>
    <name evidence="5" type="ORF">PV04_09063</name>
</gene>
<evidence type="ECO:0000259" key="4">
    <source>
        <dbReference type="Pfam" id="PF08558"/>
    </source>
</evidence>
<dbReference type="GO" id="GO:0010833">
    <property type="term" value="P:telomere maintenance via telomere lengthening"/>
    <property type="evidence" value="ECO:0007669"/>
    <property type="project" value="TreeGrafter"/>
</dbReference>
<dbReference type="PANTHER" id="PTHR47807:SF1">
    <property type="entry name" value="PROTEIN TBF1"/>
    <property type="match status" value="1"/>
</dbReference>
<keyword evidence="6" id="KW-1185">Reference proteome</keyword>
<feature type="compositionally biased region" description="Polar residues" evidence="3">
    <location>
        <begin position="502"/>
        <end position="517"/>
    </location>
</feature>
<dbReference type="GO" id="GO:0042803">
    <property type="term" value="F:protein homodimerization activity"/>
    <property type="evidence" value="ECO:0007669"/>
    <property type="project" value="InterPro"/>
</dbReference>
<dbReference type="AlphaFoldDB" id="A0A0D2CG31"/>
<evidence type="ECO:0000256" key="3">
    <source>
        <dbReference type="SAM" id="MobiDB-lite"/>
    </source>
</evidence>
<name>A0A0D2CG31_9EURO</name>
<dbReference type="Pfam" id="PF08558">
    <property type="entry name" value="TRF"/>
    <property type="match status" value="1"/>
</dbReference>
<accession>A0A0D2CG31</accession>
<feature type="compositionally biased region" description="Polar residues" evidence="3">
    <location>
        <begin position="1"/>
        <end position="43"/>
    </location>
</feature>
<feature type="region of interest" description="Disordered" evidence="3">
    <location>
        <begin position="377"/>
        <end position="411"/>
    </location>
</feature>
<feature type="compositionally biased region" description="Polar residues" evidence="3">
    <location>
        <begin position="118"/>
        <end position="129"/>
    </location>
</feature>
<dbReference type="EMBL" id="KN846961">
    <property type="protein sequence ID" value="KIW64106.1"/>
    <property type="molecule type" value="Genomic_DNA"/>
</dbReference>
<feature type="region of interest" description="Disordered" evidence="3">
    <location>
        <begin position="118"/>
        <end position="156"/>
    </location>
</feature>
<evidence type="ECO:0000313" key="6">
    <source>
        <dbReference type="Proteomes" id="UP000054266"/>
    </source>
</evidence>
<keyword evidence="1" id="KW-0238">DNA-binding</keyword>
<dbReference type="InterPro" id="IPR013867">
    <property type="entry name" value="Telomere_rpt-bd_fac_dimer_dom"/>
</dbReference>
<sequence length="593" mass="63783">MDQISLTARPTEAASQESAPHQDRGQSNAPIGSLPSSSPTNVDDNPRSPKRRRISTDGGQQAAKPETKAASSGNPTAPADRPANPDSQAQNAQTKVPQEEQARNIAKLSPDAEGQNIIKQTSESQSQSAPRLPAGQAHSVALQPSQRPTPPRNSPLEYLPMLDQQASQILAFLSRLTPTEAMGLSNRPNAAISREYAALRVAFDRTRRLVSPGWPFLPQHDLGLRDTNQIEIVRRANQAIFMSSIFTGEIGLRDMDRSFLPVFVPENGGLLKEQGTMFLELKTQGFITAWRTGAAPPDLVMRDMFGPDLDKVLLARRPGRATLTDTEREFLRMLNSRRGILESAVKTKTLDQLPVTYKWEDFSREVSSYLINHIMKTTSNGTTNNPDPGQTQSSVSEYGLPVPASSAGSVPSEPLVKEDFVALAARAAEIALRSTLGLSSSDKIPDLPASNSPTAVPTPAISRDISTPQPAAREVKISEANKITPPKLPTPEQKFPEREAPNQGSTAEDVSQPSQTTSIKLEGEMAPGIEGQPVATDVVESVVKQETPVVAKNGPAIPSSETMQPLQRSQEAVDEPLAKAAASIPVSHSADSS</sequence>
<feature type="region of interest" description="Disordered" evidence="3">
    <location>
        <begin position="1"/>
        <end position="102"/>
    </location>
</feature>
<evidence type="ECO:0000256" key="2">
    <source>
        <dbReference type="ARBA" id="ARBA00023242"/>
    </source>
</evidence>
<dbReference type="PANTHER" id="PTHR47807">
    <property type="entry name" value="PROTEIN TBF1"/>
    <property type="match status" value="1"/>
</dbReference>
<keyword evidence="2" id="KW-0539">Nucleus</keyword>
<dbReference type="HOGENOM" id="CLU_008791_1_0_1"/>
<feature type="region of interest" description="Disordered" evidence="3">
    <location>
        <begin position="550"/>
        <end position="593"/>
    </location>
</feature>
<evidence type="ECO:0000313" key="5">
    <source>
        <dbReference type="EMBL" id="KIW64106.1"/>
    </source>
</evidence>
<dbReference type="STRING" id="5601.A0A0D2CG31"/>
<feature type="compositionally biased region" description="Polar residues" evidence="3">
    <location>
        <begin position="85"/>
        <end position="96"/>
    </location>
</feature>
<proteinExistence type="predicted"/>
<feature type="region of interest" description="Disordered" evidence="3">
    <location>
        <begin position="439"/>
        <end position="517"/>
    </location>
</feature>
<reference evidence="5 6" key="1">
    <citation type="submission" date="2015-01" db="EMBL/GenBank/DDBJ databases">
        <title>The Genome Sequence of Capronia semiimmersa CBS27337.</title>
        <authorList>
            <consortium name="The Broad Institute Genomics Platform"/>
            <person name="Cuomo C."/>
            <person name="de Hoog S."/>
            <person name="Gorbushina A."/>
            <person name="Stielow B."/>
            <person name="Teixiera M."/>
            <person name="Abouelleil A."/>
            <person name="Chapman S.B."/>
            <person name="Priest M."/>
            <person name="Young S.K."/>
            <person name="Wortman J."/>
            <person name="Nusbaum C."/>
            <person name="Birren B."/>
        </authorList>
    </citation>
    <scope>NUCLEOTIDE SEQUENCE [LARGE SCALE GENOMIC DNA]</scope>
    <source>
        <strain evidence="5 6">CBS 27337</strain>
    </source>
</reference>
<organism evidence="5 6">
    <name type="scientific">Phialophora macrospora</name>
    <dbReference type="NCBI Taxonomy" id="1851006"/>
    <lineage>
        <taxon>Eukaryota</taxon>
        <taxon>Fungi</taxon>
        <taxon>Dikarya</taxon>
        <taxon>Ascomycota</taxon>
        <taxon>Pezizomycotina</taxon>
        <taxon>Eurotiomycetes</taxon>
        <taxon>Chaetothyriomycetidae</taxon>
        <taxon>Chaetothyriales</taxon>
        <taxon>Herpotrichiellaceae</taxon>
        <taxon>Phialophora</taxon>
    </lineage>
</organism>